<dbReference type="Gene3D" id="3.20.20.80">
    <property type="entry name" value="Glycosidases"/>
    <property type="match status" value="1"/>
</dbReference>
<dbReference type="AlphaFoldDB" id="A0A1A0N5R2"/>
<gene>
    <name evidence="8" type="ORF">A5642_00620</name>
</gene>
<dbReference type="EMBL" id="LZSF01000002">
    <property type="protein sequence ID" value="OBA93020.1"/>
    <property type="molecule type" value="Genomic_DNA"/>
</dbReference>
<dbReference type="InterPro" id="IPR040605">
    <property type="entry name" value="Glyco_hydro2_dom5"/>
</dbReference>
<dbReference type="SUPFAM" id="SSF51445">
    <property type="entry name" value="(Trans)glycosidases"/>
    <property type="match status" value="1"/>
</dbReference>
<feature type="domain" description="Glycoside hydrolase family 2" evidence="7">
    <location>
        <begin position="691"/>
        <end position="787"/>
    </location>
</feature>
<dbReference type="Pfam" id="PF02836">
    <property type="entry name" value="Glyco_hydro_2_C"/>
    <property type="match status" value="1"/>
</dbReference>
<dbReference type="Proteomes" id="UP000093962">
    <property type="component" value="Unassembled WGS sequence"/>
</dbReference>
<evidence type="ECO:0000259" key="4">
    <source>
        <dbReference type="Pfam" id="PF00703"/>
    </source>
</evidence>
<dbReference type="InterPro" id="IPR036156">
    <property type="entry name" value="Beta-gal/glucu_dom_sf"/>
</dbReference>
<dbReference type="InterPro" id="IPR017853">
    <property type="entry name" value="GH"/>
</dbReference>
<evidence type="ECO:0000256" key="2">
    <source>
        <dbReference type="ARBA" id="ARBA00022801"/>
    </source>
</evidence>
<dbReference type="InterPro" id="IPR006102">
    <property type="entry name" value="Ig-like_GH2"/>
</dbReference>
<evidence type="ECO:0000259" key="6">
    <source>
        <dbReference type="Pfam" id="PF16355"/>
    </source>
</evidence>
<feature type="domain" description="Glycoside hydrolase family 2 catalytic" evidence="5">
    <location>
        <begin position="260"/>
        <end position="412"/>
    </location>
</feature>
<dbReference type="OrthoDB" id="9762066at2"/>
<evidence type="ECO:0000259" key="7">
    <source>
        <dbReference type="Pfam" id="PF18565"/>
    </source>
</evidence>
<evidence type="ECO:0000256" key="1">
    <source>
        <dbReference type="ARBA" id="ARBA00007401"/>
    </source>
</evidence>
<dbReference type="Pfam" id="PF18565">
    <property type="entry name" value="Glyco_hydro2_C5"/>
    <property type="match status" value="1"/>
</dbReference>
<dbReference type="GO" id="GO:0004553">
    <property type="term" value="F:hydrolase activity, hydrolyzing O-glycosyl compounds"/>
    <property type="evidence" value="ECO:0007669"/>
    <property type="project" value="InterPro"/>
</dbReference>
<protein>
    <submittedName>
        <fullName evidence="8">Glycoside hydrolase family 2</fullName>
    </submittedName>
</protein>
<dbReference type="GO" id="GO:0005975">
    <property type="term" value="P:carbohydrate metabolic process"/>
    <property type="evidence" value="ECO:0007669"/>
    <property type="project" value="InterPro"/>
</dbReference>
<dbReference type="Pfam" id="PF16355">
    <property type="entry name" value="DUF4982"/>
    <property type="match status" value="1"/>
</dbReference>
<dbReference type="PRINTS" id="PR00132">
    <property type="entry name" value="GLHYDRLASE2"/>
</dbReference>
<comment type="caution">
    <text evidence="8">The sequence shown here is derived from an EMBL/GenBank/DDBJ whole genome shotgun (WGS) entry which is preliminary data.</text>
</comment>
<dbReference type="Gene3D" id="2.60.120.260">
    <property type="entry name" value="Galactose-binding domain-like"/>
    <property type="match status" value="1"/>
</dbReference>
<organism evidence="8 9">
    <name type="scientific">Mycolicibacterium mucogenicum</name>
    <name type="common">Mycobacterium mucogenicum</name>
    <dbReference type="NCBI Taxonomy" id="56689"/>
    <lineage>
        <taxon>Bacteria</taxon>
        <taxon>Bacillati</taxon>
        <taxon>Actinomycetota</taxon>
        <taxon>Actinomycetes</taxon>
        <taxon>Mycobacteriales</taxon>
        <taxon>Mycobacteriaceae</taxon>
        <taxon>Mycolicibacterium</taxon>
    </lineage>
</organism>
<evidence type="ECO:0000313" key="8">
    <source>
        <dbReference type="EMBL" id="OBA93020.1"/>
    </source>
</evidence>
<dbReference type="SUPFAM" id="SSF49785">
    <property type="entry name" value="Galactose-binding domain-like"/>
    <property type="match status" value="1"/>
</dbReference>
<dbReference type="InterPro" id="IPR008979">
    <property type="entry name" value="Galactose-bd-like_sf"/>
</dbReference>
<dbReference type="PANTHER" id="PTHR42732:SF1">
    <property type="entry name" value="BETA-MANNOSIDASE"/>
    <property type="match status" value="1"/>
</dbReference>
<dbReference type="Pfam" id="PF00703">
    <property type="entry name" value="Glyco_hydro_2"/>
    <property type="match status" value="1"/>
</dbReference>
<evidence type="ECO:0000259" key="5">
    <source>
        <dbReference type="Pfam" id="PF02836"/>
    </source>
</evidence>
<dbReference type="RefSeq" id="WP_064857240.1">
    <property type="nucleotide sequence ID" value="NZ_LZSF01000002.1"/>
</dbReference>
<dbReference type="SUPFAM" id="SSF49303">
    <property type="entry name" value="beta-Galactosidase/glucuronidase domain"/>
    <property type="match status" value="1"/>
</dbReference>
<keyword evidence="3" id="KW-0326">Glycosidase</keyword>
<dbReference type="Gene3D" id="2.60.40.10">
    <property type="entry name" value="Immunoglobulins"/>
    <property type="match status" value="3"/>
</dbReference>
<sequence length="801" mass="87766">MSTTRIQPLEVWSFRRDDAAKATTVRLPHDAMIGERRGPSSPGGADVGWFFGGRYEYRTIWRPLAQDRGQLVSLRFDGVQGDSAVYVNEELVGQIRGGYTECELMVQHAIAWGVDNEICVEVDNRDQPNSRWYSGSGLYRPVQVIVRPPVHFAADGLRVRTEETVGDRARIEVTYEVIDPAGQAHKTAVEIWDGDTLVAAGVGDTAAGMVTLDVADARLWSADDPHLYRLVARIESDETILDERSERVGLRTIEVDARNGLRVNGQTVLLRGACVHHDNGILGAATHRTAEFRRVRILKEAGFNAILSAHNPMSRHMLDACDELGMYVVDEFADYWYVHKTAHDHADRFRDTWRDDAAKLIEKDRNRPSVVMYAIGNEIPETATADGVELAREISAYFRAADPGRPVTVAVNIFLNVLVSLGISPYKKNQGATSMAGSTEANVMVNQIGRMMNLVTRLPRADRATRNVFGVVDVAGYNYGLARYRRDVKAYPGRVILGTETLPGDVARAWDAVRNHPAVIGDFVWAGWEYLGEAGVGVWVPGKRAGLSKPYPYLVAGPALIDLTGHPDTSLRLAQAAWGTLAAPAIAVRPVDRSGQPVVRSAWRSTDAVQSWSWRGCQGRLAEIEVYSGDDEIELLLNDRSLGRRKAGRRRGYVARFKTRYQPGELTAIGYRGGVPVSRSTLRSAAGPLQLQMSADRGTVAADADQLAFVELSIADADGIVEMLADDQVELEISGPAELIGFGTATPATEESFTDNTHTTYRGRALAVLRPTGSAGDIHLVARSARHGRAETPLSAVLIHC</sequence>
<dbReference type="InterPro" id="IPR032311">
    <property type="entry name" value="DUF4982"/>
</dbReference>
<name>A0A1A0N5R2_MYCMU</name>
<dbReference type="InterPro" id="IPR051913">
    <property type="entry name" value="GH2_Domain-Containing"/>
</dbReference>
<comment type="similarity">
    <text evidence="1">Belongs to the glycosyl hydrolase 2 family.</text>
</comment>
<accession>A0A1A0N5R2</accession>
<reference evidence="8 9" key="1">
    <citation type="submission" date="2016-06" db="EMBL/GenBank/DDBJ databases">
        <authorList>
            <person name="Kjaerup R.B."/>
            <person name="Dalgaard T.S."/>
            <person name="Juul-Madsen H.R."/>
        </authorList>
    </citation>
    <scope>NUCLEOTIDE SEQUENCE [LARGE SCALE GENOMIC DNA]</scope>
    <source>
        <strain evidence="8 9">1199456.5</strain>
    </source>
</reference>
<feature type="domain" description="Glycoside hydrolase family 2 immunoglobulin-like beta-sandwich" evidence="4">
    <location>
        <begin position="162"/>
        <end position="251"/>
    </location>
</feature>
<dbReference type="InterPro" id="IPR006103">
    <property type="entry name" value="Glyco_hydro_2_cat"/>
</dbReference>
<keyword evidence="2 8" id="KW-0378">Hydrolase</keyword>
<dbReference type="PANTHER" id="PTHR42732">
    <property type="entry name" value="BETA-GALACTOSIDASE"/>
    <property type="match status" value="1"/>
</dbReference>
<feature type="domain" description="DUF4982" evidence="6">
    <location>
        <begin position="620"/>
        <end position="677"/>
    </location>
</feature>
<proteinExistence type="inferred from homology"/>
<evidence type="ECO:0000256" key="3">
    <source>
        <dbReference type="ARBA" id="ARBA00023295"/>
    </source>
</evidence>
<dbReference type="InterPro" id="IPR013783">
    <property type="entry name" value="Ig-like_fold"/>
</dbReference>
<evidence type="ECO:0000313" key="9">
    <source>
        <dbReference type="Proteomes" id="UP000093962"/>
    </source>
</evidence>
<dbReference type="InterPro" id="IPR006101">
    <property type="entry name" value="Glyco_hydro_2"/>
</dbReference>